<evidence type="ECO:0000313" key="3">
    <source>
        <dbReference type="Proteomes" id="UP000062833"/>
    </source>
</evidence>
<proteinExistence type="predicted"/>
<dbReference type="InterPro" id="IPR004968">
    <property type="entry name" value="DNA_primase/NTPase_C"/>
</dbReference>
<evidence type="ECO:0000313" key="2">
    <source>
        <dbReference type="EMBL" id="ALE93769.1"/>
    </source>
</evidence>
<protein>
    <recommendedName>
        <fullName evidence="1">DNA primase/nucleoside triphosphatase C-terminal domain-containing protein</fullName>
    </recommendedName>
</protein>
<organism evidence="2 3">
    <name type="scientific">Arthrobacter alpinus</name>
    <dbReference type="NCBI Taxonomy" id="656366"/>
    <lineage>
        <taxon>Bacteria</taxon>
        <taxon>Bacillati</taxon>
        <taxon>Actinomycetota</taxon>
        <taxon>Actinomycetes</taxon>
        <taxon>Micrococcales</taxon>
        <taxon>Micrococcaceae</taxon>
        <taxon>Arthrobacter</taxon>
    </lineage>
</organism>
<accession>A0A0M3UH30</accession>
<sequence length="188" mass="20880">MLNAAQNLVTATAELAKLSTDQPATLDDLVALSVARDCIDSLFRSCTDELRSDPRVAPMWEAMAAAIKLQGKQGFSKPKTVHCEADQQVLMFWNAFADRFAWDFLPVDFLHALYAHWMAEQFPQEVAFSKTALTRRLKRASATSGNWFHTRARPGTLMHASEPLTARVPGWSHDGSDAAIYGLRRSGV</sequence>
<name>A0A0M3UH30_9MICC</name>
<reference evidence="3" key="1">
    <citation type="submission" date="2015-09" db="EMBL/GenBank/DDBJ databases">
        <title>Complete genome of Arthrobacter alpinus strain R3.8.</title>
        <authorList>
            <person name="See-Too W.S."/>
            <person name="Chan K.G."/>
        </authorList>
    </citation>
    <scope>NUCLEOTIDE SEQUENCE [LARGE SCALE GENOMIC DNA]</scope>
    <source>
        <strain evidence="3">R3.8</strain>
    </source>
</reference>
<dbReference type="EMBL" id="CP012677">
    <property type="protein sequence ID" value="ALE93769.1"/>
    <property type="molecule type" value="Genomic_DNA"/>
</dbReference>
<dbReference type="AlphaFoldDB" id="A0A0M3UH30"/>
<feature type="domain" description="DNA primase/nucleoside triphosphatase C-terminal" evidence="1">
    <location>
        <begin position="88"/>
        <end position="141"/>
    </location>
</feature>
<evidence type="ECO:0000259" key="1">
    <source>
        <dbReference type="Pfam" id="PF03288"/>
    </source>
</evidence>
<dbReference type="Proteomes" id="UP000062833">
    <property type="component" value="Chromosome"/>
</dbReference>
<gene>
    <name evidence="2" type="ORF">AOC05_17910</name>
</gene>
<keyword evidence="3" id="KW-1185">Reference proteome</keyword>
<dbReference type="KEGG" id="aaq:AOC05_17910"/>
<dbReference type="PATRIC" id="fig|656366.3.peg.3852"/>
<dbReference type="Pfam" id="PF03288">
    <property type="entry name" value="Pox_D5"/>
    <property type="match status" value="1"/>
</dbReference>
<dbReference type="RefSeq" id="WP_062008955.1">
    <property type="nucleotide sequence ID" value="NZ_CP012677.1"/>
</dbReference>
<dbReference type="OrthoDB" id="9763644at2"/>